<dbReference type="InterPro" id="IPR002156">
    <property type="entry name" value="RNaseH_domain"/>
</dbReference>
<dbReference type="Pfam" id="PF13456">
    <property type="entry name" value="RVT_3"/>
    <property type="match status" value="1"/>
</dbReference>
<evidence type="ECO:0000259" key="2">
    <source>
        <dbReference type="Pfam" id="PF13456"/>
    </source>
</evidence>
<evidence type="ECO:0000313" key="4">
    <source>
        <dbReference type="Proteomes" id="UP001318860"/>
    </source>
</evidence>
<feature type="domain" description="RNase H type-1" evidence="2">
    <location>
        <begin position="92"/>
        <end position="214"/>
    </location>
</feature>
<dbReference type="CDD" id="cd06222">
    <property type="entry name" value="RNase_H_like"/>
    <property type="match status" value="1"/>
</dbReference>
<reference evidence="3 4" key="1">
    <citation type="journal article" date="2021" name="Comput. Struct. Biotechnol. J.">
        <title>De novo genome assembly of the potent medicinal plant Rehmannia glutinosa using nanopore technology.</title>
        <authorList>
            <person name="Ma L."/>
            <person name="Dong C."/>
            <person name="Song C."/>
            <person name="Wang X."/>
            <person name="Zheng X."/>
            <person name="Niu Y."/>
            <person name="Chen S."/>
            <person name="Feng W."/>
        </authorList>
    </citation>
    <scope>NUCLEOTIDE SEQUENCE [LARGE SCALE GENOMIC DNA]</scope>
    <source>
        <strain evidence="3">DH-2019</strain>
    </source>
</reference>
<dbReference type="EMBL" id="JABTTQ020002970">
    <property type="protein sequence ID" value="KAK6120912.1"/>
    <property type="molecule type" value="Genomic_DNA"/>
</dbReference>
<dbReference type="InterPro" id="IPR044730">
    <property type="entry name" value="RNase_H-like_dom_plant"/>
</dbReference>
<accession>A0ABR0UF43</accession>
<dbReference type="InterPro" id="IPR052929">
    <property type="entry name" value="RNase_H-like_EbsB-rel"/>
</dbReference>
<feature type="compositionally biased region" description="Polar residues" evidence="1">
    <location>
        <begin position="1"/>
        <end position="10"/>
    </location>
</feature>
<dbReference type="InterPro" id="IPR036397">
    <property type="entry name" value="RNaseH_sf"/>
</dbReference>
<comment type="caution">
    <text evidence="3">The sequence shown here is derived from an EMBL/GenBank/DDBJ whole genome shotgun (WGS) entry which is preliminary data.</text>
</comment>
<keyword evidence="4" id="KW-1185">Reference proteome</keyword>
<evidence type="ECO:0000256" key="1">
    <source>
        <dbReference type="SAM" id="MobiDB-lite"/>
    </source>
</evidence>
<protein>
    <recommendedName>
        <fullName evidence="2">RNase H type-1 domain-containing protein</fullName>
    </recommendedName>
</protein>
<dbReference type="SUPFAM" id="SSF53098">
    <property type="entry name" value="Ribonuclease H-like"/>
    <property type="match status" value="1"/>
</dbReference>
<organism evidence="3 4">
    <name type="scientific">Rehmannia glutinosa</name>
    <name type="common">Chinese foxglove</name>
    <dbReference type="NCBI Taxonomy" id="99300"/>
    <lineage>
        <taxon>Eukaryota</taxon>
        <taxon>Viridiplantae</taxon>
        <taxon>Streptophyta</taxon>
        <taxon>Embryophyta</taxon>
        <taxon>Tracheophyta</taxon>
        <taxon>Spermatophyta</taxon>
        <taxon>Magnoliopsida</taxon>
        <taxon>eudicotyledons</taxon>
        <taxon>Gunneridae</taxon>
        <taxon>Pentapetalae</taxon>
        <taxon>asterids</taxon>
        <taxon>lamiids</taxon>
        <taxon>Lamiales</taxon>
        <taxon>Orobanchaceae</taxon>
        <taxon>Rehmannieae</taxon>
        <taxon>Rehmannia</taxon>
    </lineage>
</organism>
<dbReference type="InterPro" id="IPR012337">
    <property type="entry name" value="RNaseH-like_sf"/>
</dbReference>
<feature type="region of interest" description="Disordered" evidence="1">
    <location>
        <begin position="1"/>
        <end position="45"/>
    </location>
</feature>
<dbReference type="Gene3D" id="3.30.420.10">
    <property type="entry name" value="Ribonuclease H-like superfamily/Ribonuclease H"/>
    <property type="match status" value="1"/>
</dbReference>
<dbReference type="PANTHER" id="PTHR47074:SF61">
    <property type="entry name" value="RNASE H TYPE-1 DOMAIN-CONTAINING PROTEIN"/>
    <property type="match status" value="1"/>
</dbReference>
<dbReference type="PANTHER" id="PTHR47074">
    <property type="entry name" value="BNAC02G40300D PROTEIN"/>
    <property type="match status" value="1"/>
</dbReference>
<feature type="compositionally biased region" description="Basic and acidic residues" evidence="1">
    <location>
        <begin position="21"/>
        <end position="33"/>
    </location>
</feature>
<gene>
    <name evidence="3" type="ORF">DH2020_045340</name>
</gene>
<name>A0ABR0UF43_REHGL</name>
<evidence type="ECO:0000313" key="3">
    <source>
        <dbReference type="EMBL" id="KAK6120912.1"/>
    </source>
</evidence>
<dbReference type="Proteomes" id="UP001318860">
    <property type="component" value="Unassembled WGS sequence"/>
</dbReference>
<sequence length="225" mass="25033">MRPKPMQTQQHRGKGGNNLSDKVRGNDHRDSAKSAEGSSGIMSPVMAGTWREKSSLSYLHNIDSQCLNNANQIQQPTEQEWQAPGINSIKINFDATVSLKKNCGGVGFIARDHNGLSLGWKRIRIHGRLHPTTAEAIAAREAILFAKEKGWRNIVVEGDCLAVITGIPDEDDKYSVESPIYQDIRALLEEFQSYELKHVQRSVNLLAHRIATFCDLDCHGSSLPF</sequence>
<proteinExistence type="predicted"/>